<dbReference type="InterPro" id="IPR041682">
    <property type="entry name" value="AAA_14"/>
</dbReference>
<comment type="caution">
    <text evidence="3">The sequence shown here is derived from an EMBL/GenBank/DDBJ whole genome shotgun (WGS) entry which is preliminary data.</text>
</comment>
<dbReference type="GO" id="GO:0005524">
    <property type="term" value="F:ATP binding"/>
    <property type="evidence" value="ECO:0007669"/>
    <property type="project" value="UniProtKB-KW"/>
</dbReference>
<sequence length="449" mass="51979">MFYRKIIDELKQWAEKKDRKPLILRGARQVGKTTAIDIFSKEFDRYIYLNLEKKEDAEIFNNDLPLKDLIQAIYLSKNISPSEGKTLLFIDEIQNSPQAVKMMRYFYESAGDIHVAAAGSLLEIVIGREQISFPVGRVQYMFMYPLTFEEFLAAIKAEQALSLYNTVPCPEFAFTQILRHFHRYCLIGGMPEIIKNYTEEENISSLTPIYQGLLTSYLDDVSKYARNATMNQVIRHAIETAPFEAGKRIKFQGFGRSNYRSREMGEALRTLERAMLIYLLYPSTSTDPPIVPDLRKSPRLQFLDTGLINYFVDLQSYFYKTGDLHSFYHGFLAEHIVGQELLAIDIKKPGKTSFWIREKKQSNAEVDFIIPYKEYIIPVEVKSGKTGALRSLHQFIDRSNHPYAIRLYAGPLEKTRAQTLEGKPYTLLSLPYFLAGKIYDYIEWLIEQS</sequence>
<reference evidence="3 4" key="1">
    <citation type="submission" date="2020-08" db="EMBL/GenBank/DDBJ databases">
        <title>Bridging the membrane lipid divide: bacteria of the FCB group superphylum have the potential to synthesize archaeal ether lipids.</title>
        <authorList>
            <person name="Villanueva L."/>
            <person name="Von Meijenfeldt F.A.B."/>
            <person name="Westbye A.B."/>
            <person name="Yadav S."/>
            <person name="Hopmans E.C."/>
            <person name="Dutilh B.E."/>
            <person name="Sinninghe Damste J.S."/>
        </authorList>
    </citation>
    <scope>NUCLEOTIDE SEQUENCE [LARGE SCALE GENOMIC DNA]</scope>
    <source>
        <strain evidence="3">NIOZ-UU82</strain>
    </source>
</reference>
<evidence type="ECO:0000259" key="1">
    <source>
        <dbReference type="Pfam" id="PF13173"/>
    </source>
</evidence>
<dbReference type="InterPro" id="IPR027417">
    <property type="entry name" value="P-loop_NTPase"/>
</dbReference>
<name>A0A8J6N6X8_9BACT</name>
<dbReference type="SUPFAM" id="SSF52540">
    <property type="entry name" value="P-loop containing nucleoside triphosphate hydrolases"/>
    <property type="match status" value="1"/>
</dbReference>
<dbReference type="Pfam" id="PF13635">
    <property type="entry name" value="DUF4143"/>
    <property type="match status" value="1"/>
</dbReference>
<keyword evidence="3" id="KW-0547">Nucleotide-binding</keyword>
<dbReference type="EMBL" id="JACNLL010000060">
    <property type="protein sequence ID" value="MBC8199672.1"/>
    <property type="molecule type" value="Genomic_DNA"/>
</dbReference>
<feature type="domain" description="DUF4143" evidence="2">
    <location>
        <begin position="219"/>
        <end position="384"/>
    </location>
</feature>
<dbReference type="AlphaFoldDB" id="A0A8J6N6X8"/>
<dbReference type="InterPro" id="IPR025420">
    <property type="entry name" value="DUF4143"/>
</dbReference>
<proteinExistence type="predicted"/>
<dbReference type="PANTHER" id="PTHR33295:SF7">
    <property type="entry name" value="ATPASE"/>
    <property type="match status" value="1"/>
</dbReference>
<feature type="domain" description="AAA" evidence="1">
    <location>
        <begin position="19"/>
        <end position="152"/>
    </location>
</feature>
<evidence type="ECO:0000313" key="4">
    <source>
        <dbReference type="Proteomes" id="UP000603545"/>
    </source>
</evidence>
<evidence type="ECO:0000313" key="3">
    <source>
        <dbReference type="EMBL" id="MBC8199672.1"/>
    </source>
</evidence>
<dbReference type="Pfam" id="PF13173">
    <property type="entry name" value="AAA_14"/>
    <property type="match status" value="1"/>
</dbReference>
<protein>
    <submittedName>
        <fullName evidence="3">ATP-binding protein</fullName>
    </submittedName>
</protein>
<evidence type="ECO:0000259" key="2">
    <source>
        <dbReference type="Pfam" id="PF13635"/>
    </source>
</evidence>
<accession>A0A8J6N6X8</accession>
<organism evidence="3 4">
    <name type="scientific">Candidatus Desulfaltia bathyphila</name>
    <dbReference type="NCBI Taxonomy" id="2841697"/>
    <lineage>
        <taxon>Bacteria</taxon>
        <taxon>Pseudomonadati</taxon>
        <taxon>Thermodesulfobacteriota</taxon>
        <taxon>Desulfobacteria</taxon>
        <taxon>Desulfobacterales</taxon>
        <taxon>Desulfobacterales incertae sedis</taxon>
        <taxon>Candidatus Desulfaltia</taxon>
    </lineage>
</organism>
<gene>
    <name evidence="3" type="ORF">H8E80_06465</name>
</gene>
<dbReference type="Proteomes" id="UP000603545">
    <property type="component" value="Unassembled WGS sequence"/>
</dbReference>
<dbReference type="Gene3D" id="3.40.50.300">
    <property type="entry name" value="P-loop containing nucleotide triphosphate hydrolases"/>
    <property type="match status" value="1"/>
</dbReference>
<keyword evidence="3" id="KW-0067">ATP-binding</keyword>
<dbReference type="PANTHER" id="PTHR33295">
    <property type="entry name" value="ATPASE"/>
    <property type="match status" value="1"/>
</dbReference>